<feature type="compositionally biased region" description="Basic residues" evidence="1">
    <location>
        <begin position="305"/>
        <end position="327"/>
    </location>
</feature>
<feature type="region of interest" description="Disordered" evidence="1">
    <location>
        <begin position="290"/>
        <end position="327"/>
    </location>
</feature>
<feature type="region of interest" description="Disordered" evidence="1">
    <location>
        <begin position="65"/>
        <end position="89"/>
    </location>
</feature>
<keyword evidence="3" id="KW-1185">Reference proteome</keyword>
<protein>
    <submittedName>
        <fullName evidence="2">Uncharacterized protein</fullName>
    </submittedName>
</protein>
<reference evidence="2" key="1">
    <citation type="submission" date="2023-03" db="EMBL/GenBank/DDBJ databases">
        <title>Massive genome expansion in bonnet fungi (Mycena s.s.) driven by repeated elements and novel gene families across ecological guilds.</title>
        <authorList>
            <consortium name="Lawrence Berkeley National Laboratory"/>
            <person name="Harder C.B."/>
            <person name="Miyauchi S."/>
            <person name="Viragh M."/>
            <person name="Kuo A."/>
            <person name="Thoen E."/>
            <person name="Andreopoulos B."/>
            <person name="Lu D."/>
            <person name="Skrede I."/>
            <person name="Drula E."/>
            <person name="Henrissat B."/>
            <person name="Morin E."/>
            <person name="Kohler A."/>
            <person name="Barry K."/>
            <person name="LaButti K."/>
            <person name="Morin E."/>
            <person name="Salamov A."/>
            <person name="Lipzen A."/>
            <person name="Mereny Z."/>
            <person name="Hegedus B."/>
            <person name="Baldrian P."/>
            <person name="Stursova M."/>
            <person name="Weitz H."/>
            <person name="Taylor A."/>
            <person name="Grigoriev I.V."/>
            <person name="Nagy L.G."/>
            <person name="Martin F."/>
            <person name="Kauserud H."/>
        </authorList>
    </citation>
    <scope>NUCLEOTIDE SEQUENCE</scope>
    <source>
        <strain evidence="2">CBHHK182m</strain>
    </source>
</reference>
<accession>A0AAD7N5B1</accession>
<dbReference type="EMBL" id="JARKIB010000084">
    <property type="protein sequence ID" value="KAJ7745065.1"/>
    <property type="molecule type" value="Genomic_DNA"/>
</dbReference>
<evidence type="ECO:0000313" key="2">
    <source>
        <dbReference type="EMBL" id="KAJ7745065.1"/>
    </source>
</evidence>
<name>A0AAD7N5B1_9AGAR</name>
<dbReference type="AlphaFoldDB" id="A0AAD7N5B1"/>
<gene>
    <name evidence="2" type="ORF">B0H16DRAFT_1726958</name>
</gene>
<evidence type="ECO:0000313" key="3">
    <source>
        <dbReference type="Proteomes" id="UP001215598"/>
    </source>
</evidence>
<sequence>MQKRCSRRQPLLTSRASAPVVAARRQLVLAPVTRDITALVPPSILTQLLRSRTLKDHASIDDNGRLGHKGVSMRGEDEEKVKPRSCLDEGSPRAEAACAKRLQGCVSSAFTPPLRATPALAHAARSRAPRAPSAPPNAASILALRTIRRCARLTTTSSLPVLHTPPLYRRSSRERTITTQRSPLSALRRARPDPTQYALSSDWARHPRFLASFSTLQMDGENEEEERALQRLRMYPPCSPPLHLSSPPHRRIPRAPILNPEEQAGERIVHIPPHDAPDVSSALSPLSRHAIPMPPFPRRCSLSHYAHRPRRTQVPRPTPRAHHRARK</sequence>
<dbReference type="Proteomes" id="UP001215598">
    <property type="component" value="Unassembled WGS sequence"/>
</dbReference>
<feature type="compositionally biased region" description="Basic and acidic residues" evidence="1">
    <location>
        <begin position="74"/>
        <end position="89"/>
    </location>
</feature>
<feature type="region of interest" description="Disordered" evidence="1">
    <location>
        <begin position="171"/>
        <end position="192"/>
    </location>
</feature>
<organism evidence="2 3">
    <name type="scientific">Mycena metata</name>
    <dbReference type="NCBI Taxonomy" id="1033252"/>
    <lineage>
        <taxon>Eukaryota</taxon>
        <taxon>Fungi</taxon>
        <taxon>Dikarya</taxon>
        <taxon>Basidiomycota</taxon>
        <taxon>Agaricomycotina</taxon>
        <taxon>Agaricomycetes</taxon>
        <taxon>Agaricomycetidae</taxon>
        <taxon>Agaricales</taxon>
        <taxon>Marasmiineae</taxon>
        <taxon>Mycenaceae</taxon>
        <taxon>Mycena</taxon>
    </lineage>
</organism>
<proteinExistence type="predicted"/>
<comment type="caution">
    <text evidence="2">The sequence shown here is derived from an EMBL/GenBank/DDBJ whole genome shotgun (WGS) entry which is preliminary data.</text>
</comment>
<evidence type="ECO:0000256" key="1">
    <source>
        <dbReference type="SAM" id="MobiDB-lite"/>
    </source>
</evidence>